<organism evidence="4 5">
    <name type="scientific">Orrella marina</name>
    <dbReference type="NCBI Taxonomy" id="2163011"/>
    <lineage>
        <taxon>Bacteria</taxon>
        <taxon>Pseudomonadati</taxon>
        <taxon>Pseudomonadota</taxon>
        <taxon>Betaproteobacteria</taxon>
        <taxon>Burkholderiales</taxon>
        <taxon>Alcaligenaceae</taxon>
        <taxon>Orrella</taxon>
    </lineage>
</organism>
<dbReference type="GO" id="GO:0004222">
    <property type="term" value="F:metalloendopeptidase activity"/>
    <property type="evidence" value="ECO:0007669"/>
    <property type="project" value="TreeGrafter"/>
</dbReference>
<dbReference type="KEGG" id="boz:DBV39_16060"/>
<feature type="domain" description="M23ase beta-sheet core" evidence="3">
    <location>
        <begin position="302"/>
        <end position="395"/>
    </location>
</feature>
<dbReference type="AlphaFoldDB" id="A0A2R4XMG5"/>
<feature type="signal peptide" evidence="2">
    <location>
        <begin position="1"/>
        <end position="26"/>
    </location>
</feature>
<dbReference type="InterPro" id="IPR016047">
    <property type="entry name" value="M23ase_b-sheet_dom"/>
</dbReference>
<proteinExistence type="predicted"/>
<dbReference type="CDD" id="cd12797">
    <property type="entry name" value="M23_peptidase"/>
    <property type="match status" value="1"/>
</dbReference>
<dbReference type="Proteomes" id="UP000244571">
    <property type="component" value="Chromosome"/>
</dbReference>
<accession>A0A2R4XMG5</accession>
<keyword evidence="1" id="KW-0175">Coiled coil</keyword>
<dbReference type="PANTHER" id="PTHR21666">
    <property type="entry name" value="PEPTIDASE-RELATED"/>
    <property type="match status" value="1"/>
</dbReference>
<dbReference type="Pfam" id="PF01551">
    <property type="entry name" value="Peptidase_M23"/>
    <property type="match status" value="1"/>
</dbReference>
<dbReference type="PANTHER" id="PTHR21666:SF270">
    <property type="entry name" value="MUREIN HYDROLASE ACTIVATOR ENVC"/>
    <property type="match status" value="1"/>
</dbReference>
<evidence type="ECO:0000313" key="4">
    <source>
        <dbReference type="EMBL" id="AWB34992.1"/>
    </source>
</evidence>
<dbReference type="Gene3D" id="6.10.250.3150">
    <property type="match status" value="1"/>
</dbReference>
<feature type="coiled-coil region" evidence="1">
    <location>
        <begin position="164"/>
        <end position="254"/>
    </location>
</feature>
<evidence type="ECO:0000256" key="1">
    <source>
        <dbReference type="SAM" id="Coils"/>
    </source>
</evidence>
<protein>
    <submittedName>
        <fullName evidence="4">Peptidase</fullName>
    </submittedName>
</protein>
<evidence type="ECO:0000256" key="2">
    <source>
        <dbReference type="SAM" id="SignalP"/>
    </source>
</evidence>
<dbReference type="Gene3D" id="2.70.70.10">
    <property type="entry name" value="Glucose Permease (Domain IIA)"/>
    <property type="match status" value="1"/>
</dbReference>
<sequence length="402" mass="44843">MMLRTPGRLGLCLFACLTLTATMAQAQPRDLEKEKAQAVQQQQALRNKLESLQGQLAKTQQQQSRAADALQRSEVAISATVRRLEKLDVTLRQFEADLSETESRIEVVNEQVALQSEALAKQLRAQYSSGLNEWSALLAGEDPQALGRDLGYLEFVSRSRTETIEKLRNNKKELSALRVAQNAQKVSIEQTKEMLAQERELLVQEKEQRQKVLVQIEKQLAQERSQASQLAKDEERLSRLIQGLSVEIERWRQEQALKTREAREAALATLPQGSGVKRGMSRPVQGRTLARFGSKRPEGGSWRGVLLDASEGEPVRAVASGTVVFSKWLRGFGNILIIDHGDDFLTVYAYNQSLLKDAGDIVESGDVVASAGNTGGQLESALYFELRHRGNPLDPMLYFKSQ</sequence>
<dbReference type="RefSeq" id="WP_108622402.1">
    <property type="nucleotide sequence ID" value="NZ_CP028901.1"/>
</dbReference>
<dbReference type="InterPro" id="IPR011055">
    <property type="entry name" value="Dup_hybrid_motif"/>
</dbReference>
<keyword evidence="2" id="KW-0732">Signal</keyword>
<dbReference type="OrthoDB" id="9784703at2"/>
<name>A0A2R4XMG5_9BURK</name>
<dbReference type="EMBL" id="CP028901">
    <property type="protein sequence ID" value="AWB34992.1"/>
    <property type="molecule type" value="Genomic_DNA"/>
</dbReference>
<evidence type="ECO:0000259" key="3">
    <source>
        <dbReference type="Pfam" id="PF01551"/>
    </source>
</evidence>
<keyword evidence="5" id="KW-1185">Reference proteome</keyword>
<feature type="coiled-coil region" evidence="1">
    <location>
        <begin position="35"/>
        <end position="111"/>
    </location>
</feature>
<dbReference type="FunFam" id="2.70.70.10:FF:000003">
    <property type="entry name" value="Murein hydrolase activator EnvC"/>
    <property type="match status" value="1"/>
</dbReference>
<feature type="chain" id="PRO_5015334107" evidence="2">
    <location>
        <begin position="27"/>
        <end position="402"/>
    </location>
</feature>
<evidence type="ECO:0000313" key="5">
    <source>
        <dbReference type="Proteomes" id="UP000244571"/>
    </source>
</evidence>
<dbReference type="SUPFAM" id="SSF51261">
    <property type="entry name" value="Duplicated hybrid motif"/>
    <property type="match status" value="1"/>
</dbReference>
<reference evidence="4 5" key="1">
    <citation type="submission" date="2018-04" db="EMBL/GenBank/DDBJ databases">
        <title>Bordetella sp. HZ20 isolated from seawater.</title>
        <authorList>
            <person name="Sun C."/>
        </authorList>
    </citation>
    <scope>NUCLEOTIDE SEQUENCE [LARGE SCALE GENOMIC DNA]</scope>
    <source>
        <strain evidence="4 5">HZ20</strain>
    </source>
</reference>
<gene>
    <name evidence="4" type="ORF">DBV39_16060</name>
</gene>
<dbReference type="InterPro" id="IPR050570">
    <property type="entry name" value="Cell_wall_metabolism_enzyme"/>
</dbReference>